<dbReference type="PANTHER" id="PTHR45444:SF3">
    <property type="entry name" value="XANTHINE DEHYDROGENASE"/>
    <property type="match status" value="1"/>
</dbReference>
<feature type="region of interest" description="Disordered" evidence="21">
    <location>
        <begin position="1128"/>
        <end position="1149"/>
    </location>
</feature>
<evidence type="ECO:0000256" key="15">
    <source>
        <dbReference type="ARBA" id="ARBA00023027"/>
    </source>
</evidence>
<dbReference type="InterPro" id="IPR001041">
    <property type="entry name" value="2Fe-2S_ferredoxin-type"/>
</dbReference>
<dbReference type="InterPro" id="IPR005107">
    <property type="entry name" value="CO_DH_flav_C"/>
</dbReference>
<evidence type="ECO:0000313" key="24">
    <source>
        <dbReference type="EMBL" id="ELK04825.1"/>
    </source>
</evidence>
<evidence type="ECO:0000259" key="23">
    <source>
        <dbReference type="PROSITE" id="PS51387"/>
    </source>
</evidence>
<dbReference type="SUPFAM" id="SSF56176">
    <property type="entry name" value="FAD-binding/transporter-associated domain-like"/>
    <property type="match status" value="2"/>
</dbReference>
<dbReference type="FunFam" id="3.30.365.10:FF:000002">
    <property type="entry name" value="Xanthine dehydrogenase oxidase"/>
    <property type="match status" value="1"/>
</dbReference>
<dbReference type="InterPro" id="IPR008274">
    <property type="entry name" value="AldOxase/xan_DH_MoCoBD1"/>
</dbReference>
<dbReference type="Pfam" id="PF03450">
    <property type="entry name" value="CO_deh_flav_C"/>
    <property type="match status" value="1"/>
</dbReference>
<dbReference type="SUPFAM" id="SSF55447">
    <property type="entry name" value="CO dehydrogenase flavoprotein C-terminal domain-like"/>
    <property type="match status" value="1"/>
</dbReference>
<accession>L5JZQ8</accession>
<comment type="subcellular location">
    <subcellularLocation>
        <location evidence="3">Peroxisome</location>
    </subcellularLocation>
</comment>
<dbReference type="InParanoid" id="L5JZQ8"/>
<keyword evidence="14" id="KW-0411">Iron-sulfur</keyword>
<evidence type="ECO:0000256" key="17">
    <source>
        <dbReference type="ARBA" id="ARBA00034078"/>
    </source>
</evidence>
<dbReference type="EC" id="1.17.1.4" evidence="6"/>
<dbReference type="Pfam" id="PF02738">
    <property type="entry name" value="MoCoBD_1"/>
    <property type="match status" value="2"/>
</dbReference>
<dbReference type="Pfam" id="PF00941">
    <property type="entry name" value="FAD_binding_5"/>
    <property type="match status" value="1"/>
</dbReference>
<dbReference type="SUPFAM" id="SSF54292">
    <property type="entry name" value="2Fe-2S ferredoxin-like"/>
    <property type="match status" value="1"/>
</dbReference>
<comment type="similarity">
    <text evidence="4">Belongs to the xanthine dehydrogenase family.</text>
</comment>
<dbReference type="Gene3D" id="3.30.43.10">
    <property type="entry name" value="Uridine Diphospho-n-acetylenolpyruvylglucosamine Reductase, domain 2"/>
    <property type="match status" value="1"/>
</dbReference>
<dbReference type="GO" id="GO:0051537">
    <property type="term" value="F:2 iron, 2 sulfur cluster binding"/>
    <property type="evidence" value="ECO:0007669"/>
    <property type="project" value="UniProtKB-KW"/>
</dbReference>
<feature type="coiled-coil region" evidence="20">
    <location>
        <begin position="86"/>
        <end position="113"/>
    </location>
</feature>
<dbReference type="SUPFAM" id="SSF47741">
    <property type="entry name" value="CO dehydrogenase ISP C-domain like"/>
    <property type="match status" value="2"/>
</dbReference>
<keyword evidence="12" id="KW-0560">Oxidoreductase</keyword>
<gene>
    <name evidence="24" type="ORF">PAL_GLEAN10026104</name>
</gene>
<dbReference type="FunFam" id="3.10.20.30:FF:000015">
    <property type="entry name" value="Aldehyde oxidase 1"/>
    <property type="match status" value="1"/>
</dbReference>
<dbReference type="InterPro" id="IPR000674">
    <property type="entry name" value="Ald_Oxase/Xan_DH_a/b"/>
</dbReference>
<dbReference type="PROSITE" id="PS51387">
    <property type="entry name" value="FAD_PCMH"/>
    <property type="match status" value="1"/>
</dbReference>
<keyword evidence="7" id="KW-0500">Molybdenum</keyword>
<dbReference type="InterPro" id="IPR036884">
    <property type="entry name" value="2Fe-2S-bd_dom_sf"/>
</dbReference>
<dbReference type="Pfam" id="PF00111">
    <property type="entry name" value="Fer2"/>
    <property type="match status" value="1"/>
</dbReference>
<keyword evidence="8" id="KW-0285">Flavoprotein</keyword>
<reference evidence="25" key="1">
    <citation type="journal article" date="2013" name="Science">
        <title>Comparative analysis of bat genomes provides insight into the evolution of flight and immunity.</title>
        <authorList>
            <person name="Zhang G."/>
            <person name="Cowled C."/>
            <person name="Shi Z."/>
            <person name="Huang Z."/>
            <person name="Bishop-Lilly K.A."/>
            <person name="Fang X."/>
            <person name="Wynne J.W."/>
            <person name="Xiong Z."/>
            <person name="Baker M.L."/>
            <person name="Zhao W."/>
            <person name="Tachedjian M."/>
            <person name="Zhu Y."/>
            <person name="Zhou P."/>
            <person name="Jiang X."/>
            <person name="Ng J."/>
            <person name="Yang L."/>
            <person name="Wu L."/>
            <person name="Xiao J."/>
            <person name="Feng Y."/>
            <person name="Chen Y."/>
            <person name="Sun X."/>
            <person name="Zhang Y."/>
            <person name="Marsh G.A."/>
            <person name="Crameri G."/>
            <person name="Broder C.C."/>
            <person name="Frey K.G."/>
            <person name="Wang L.F."/>
            <person name="Wang J."/>
        </authorList>
    </citation>
    <scope>NUCLEOTIDE SEQUENCE [LARGE SCALE GENOMIC DNA]</scope>
</reference>
<organism evidence="24 25">
    <name type="scientific">Pteropus alecto</name>
    <name type="common">Black flying fox</name>
    <dbReference type="NCBI Taxonomy" id="9402"/>
    <lineage>
        <taxon>Eukaryota</taxon>
        <taxon>Metazoa</taxon>
        <taxon>Chordata</taxon>
        <taxon>Craniata</taxon>
        <taxon>Vertebrata</taxon>
        <taxon>Euteleostomi</taxon>
        <taxon>Mammalia</taxon>
        <taxon>Eutheria</taxon>
        <taxon>Laurasiatheria</taxon>
        <taxon>Chiroptera</taxon>
        <taxon>Yinpterochiroptera</taxon>
        <taxon>Pteropodoidea</taxon>
        <taxon>Pteropodidae</taxon>
        <taxon>Pteropodinae</taxon>
        <taxon>Pteropus</taxon>
    </lineage>
</organism>
<evidence type="ECO:0000256" key="21">
    <source>
        <dbReference type="SAM" id="MobiDB-lite"/>
    </source>
</evidence>
<keyword evidence="25" id="KW-1185">Reference proteome</keyword>
<evidence type="ECO:0000256" key="14">
    <source>
        <dbReference type="ARBA" id="ARBA00023014"/>
    </source>
</evidence>
<evidence type="ECO:0000256" key="6">
    <source>
        <dbReference type="ARBA" id="ARBA00013123"/>
    </source>
</evidence>
<dbReference type="InterPro" id="IPR016167">
    <property type="entry name" value="FAD-bd_PCMH_sub1"/>
</dbReference>
<evidence type="ECO:0000256" key="2">
    <source>
        <dbReference type="ARBA" id="ARBA00001974"/>
    </source>
</evidence>
<dbReference type="InterPro" id="IPR036318">
    <property type="entry name" value="FAD-bd_PCMH-like_sf"/>
</dbReference>
<dbReference type="Gene3D" id="3.90.1170.50">
    <property type="entry name" value="Aldehyde oxidase/xanthine dehydrogenase, a/b hammerhead"/>
    <property type="match status" value="2"/>
</dbReference>
<dbReference type="FunFam" id="3.90.1170.50:FF:000001">
    <property type="entry name" value="Aldehyde oxidase 1"/>
    <property type="match status" value="1"/>
</dbReference>
<feature type="compositionally biased region" description="Acidic residues" evidence="21">
    <location>
        <begin position="164"/>
        <end position="174"/>
    </location>
</feature>
<keyword evidence="11" id="KW-0274">FAD</keyword>
<evidence type="ECO:0000256" key="7">
    <source>
        <dbReference type="ARBA" id="ARBA00022505"/>
    </source>
</evidence>
<dbReference type="InterPro" id="IPR046867">
    <property type="entry name" value="AldOxase/xan_DH_MoCoBD2"/>
</dbReference>
<keyword evidence="9" id="KW-0001">2Fe-2S</keyword>
<dbReference type="InterPro" id="IPR037165">
    <property type="entry name" value="AldOxase/xan_DH_Mopterin-bd_sf"/>
</dbReference>
<feature type="domain" description="FAD-binding PCMH-type" evidence="23">
    <location>
        <begin position="2206"/>
        <end position="2392"/>
    </location>
</feature>
<dbReference type="GO" id="GO:0071949">
    <property type="term" value="F:FAD binding"/>
    <property type="evidence" value="ECO:0007669"/>
    <property type="project" value="InterPro"/>
</dbReference>
<evidence type="ECO:0000256" key="16">
    <source>
        <dbReference type="ARBA" id="ARBA00023140"/>
    </source>
</evidence>
<feature type="region of interest" description="Disordered" evidence="21">
    <location>
        <begin position="162"/>
        <end position="201"/>
    </location>
</feature>
<dbReference type="InterPro" id="IPR006058">
    <property type="entry name" value="2Fe2S_fd_BS"/>
</dbReference>
<evidence type="ECO:0000256" key="11">
    <source>
        <dbReference type="ARBA" id="ARBA00022827"/>
    </source>
</evidence>
<dbReference type="Pfam" id="PF01315">
    <property type="entry name" value="Ald_Xan_dh_C"/>
    <property type="match status" value="2"/>
</dbReference>
<dbReference type="FunFam" id="3.30.365.10:FF:000025">
    <property type="entry name" value="Aldehyde oxidase 4"/>
    <property type="match status" value="1"/>
</dbReference>
<dbReference type="EMBL" id="KB031068">
    <property type="protein sequence ID" value="ELK04825.1"/>
    <property type="molecule type" value="Genomic_DNA"/>
</dbReference>
<evidence type="ECO:0000256" key="19">
    <source>
        <dbReference type="ARBA" id="ARBA00049517"/>
    </source>
</evidence>
<dbReference type="SMART" id="SM01008">
    <property type="entry name" value="Ald_Xan_dh_C"/>
    <property type="match status" value="2"/>
</dbReference>
<keyword evidence="20" id="KW-0175">Coiled coil</keyword>
<feature type="region of interest" description="Disordered" evidence="21">
    <location>
        <begin position="474"/>
        <end position="495"/>
    </location>
</feature>
<proteinExistence type="inferred from homology"/>
<dbReference type="Proteomes" id="UP000010552">
    <property type="component" value="Unassembled WGS sequence"/>
</dbReference>
<dbReference type="InterPro" id="IPR036010">
    <property type="entry name" value="2Fe-2S_ferredoxin-like_sf"/>
</dbReference>
<feature type="region of interest" description="Disordered" evidence="21">
    <location>
        <begin position="404"/>
        <end position="452"/>
    </location>
</feature>
<dbReference type="SMART" id="SM01092">
    <property type="entry name" value="CO_deh_flav_C"/>
    <property type="match status" value="1"/>
</dbReference>
<dbReference type="GO" id="GO:0006145">
    <property type="term" value="P:purine nucleobase catabolic process"/>
    <property type="evidence" value="ECO:0007669"/>
    <property type="project" value="UniProtKB-ARBA"/>
</dbReference>
<name>L5JZQ8_PTEAL</name>
<keyword evidence="10" id="KW-0479">Metal-binding</keyword>
<evidence type="ECO:0000256" key="18">
    <source>
        <dbReference type="ARBA" id="ARBA00049017"/>
    </source>
</evidence>
<dbReference type="InterPro" id="IPR002346">
    <property type="entry name" value="Mopterin_DH_FAD-bd"/>
</dbReference>
<dbReference type="InterPro" id="IPR012675">
    <property type="entry name" value="Beta-grasp_dom_sf"/>
</dbReference>
<dbReference type="Gene3D" id="1.10.150.120">
    <property type="entry name" value="[2Fe-2S]-binding domain"/>
    <property type="match status" value="2"/>
</dbReference>
<comment type="catalytic activity">
    <reaction evidence="19">
        <text>hypoxanthine + NAD(+) + H2O = xanthine + NADH + H(+)</text>
        <dbReference type="Rhea" id="RHEA:24670"/>
        <dbReference type="ChEBI" id="CHEBI:15377"/>
        <dbReference type="ChEBI" id="CHEBI:15378"/>
        <dbReference type="ChEBI" id="CHEBI:17368"/>
        <dbReference type="ChEBI" id="CHEBI:17712"/>
        <dbReference type="ChEBI" id="CHEBI:57540"/>
        <dbReference type="ChEBI" id="CHEBI:57945"/>
        <dbReference type="EC" id="1.17.1.4"/>
    </reaction>
</comment>
<comment type="cofactor">
    <cofactor evidence="2">
        <name>FAD</name>
        <dbReference type="ChEBI" id="CHEBI:57692"/>
    </cofactor>
</comment>
<feature type="coiled-coil region" evidence="20">
    <location>
        <begin position="602"/>
        <end position="629"/>
    </location>
</feature>
<dbReference type="FunFam" id="3.30.365.10:FF:000003">
    <property type="entry name" value="Aldehyde oxidase 1"/>
    <property type="match status" value="1"/>
</dbReference>
<dbReference type="GO" id="GO:0004854">
    <property type="term" value="F:xanthine dehydrogenase activity"/>
    <property type="evidence" value="ECO:0007669"/>
    <property type="project" value="UniProtKB-EC"/>
</dbReference>
<evidence type="ECO:0000256" key="10">
    <source>
        <dbReference type="ARBA" id="ARBA00022723"/>
    </source>
</evidence>
<evidence type="ECO:0000256" key="12">
    <source>
        <dbReference type="ARBA" id="ARBA00023002"/>
    </source>
</evidence>
<dbReference type="GO" id="GO:0005777">
    <property type="term" value="C:peroxisome"/>
    <property type="evidence" value="ECO:0007669"/>
    <property type="project" value="UniProtKB-SubCell"/>
</dbReference>
<feature type="region of interest" description="Disordered" evidence="21">
    <location>
        <begin position="240"/>
        <end position="296"/>
    </location>
</feature>
<dbReference type="SUPFAM" id="SSF54665">
    <property type="entry name" value="CO dehydrogenase molybdoprotein N-domain-like"/>
    <property type="match status" value="2"/>
</dbReference>
<dbReference type="FunFam" id="3.30.365.10:FF:000004">
    <property type="entry name" value="Xanthine dehydrogenase oxidase"/>
    <property type="match status" value="1"/>
</dbReference>
<feature type="region of interest" description="Disordered" evidence="21">
    <location>
        <begin position="1317"/>
        <end position="1337"/>
    </location>
</feature>
<keyword evidence="13" id="KW-0408">Iron</keyword>
<dbReference type="Gene3D" id="3.10.20.30">
    <property type="match status" value="2"/>
</dbReference>
<dbReference type="FunFam" id="3.30.43.10:FF:000001">
    <property type="entry name" value="Xanthine dehydrogenase/oxidase"/>
    <property type="match status" value="1"/>
</dbReference>
<evidence type="ECO:0000256" key="1">
    <source>
        <dbReference type="ARBA" id="ARBA00001924"/>
    </source>
</evidence>
<dbReference type="GO" id="GO:0005506">
    <property type="term" value="F:iron ion binding"/>
    <property type="evidence" value="ECO:0007669"/>
    <property type="project" value="InterPro"/>
</dbReference>
<evidence type="ECO:0000256" key="3">
    <source>
        <dbReference type="ARBA" id="ARBA00004275"/>
    </source>
</evidence>
<comment type="subunit">
    <text evidence="5">Homodimer.</text>
</comment>
<keyword evidence="15" id="KW-0520">NAD</keyword>
<dbReference type="eggNOG" id="ENOG502S9Y1">
    <property type="taxonomic scope" value="Eukaryota"/>
</dbReference>
<keyword evidence="16" id="KW-0576">Peroxisome</keyword>
<dbReference type="FunFam" id="3.30.465.10:FF:000004">
    <property type="entry name" value="Xanthine dehydrogenase/oxidase"/>
    <property type="match status" value="1"/>
</dbReference>
<dbReference type="Pfam" id="PF20256">
    <property type="entry name" value="MoCoBD_2"/>
    <property type="match status" value="2"/>
</dbReference>
<evidence type="ECO:0000259" key="22">
    <source>
        <dbReference type="PROSITE" id="PS51085"/>
    </source>
</evidence>
<sequence>MEYPVTETGSLFTSGIKRHVKDKRISRTAKLNVSLASKIKTKIINNSSIFKISLKHNNRALAQALSREKENSRRITTEKMLLQKEVEKLNFENTFLRLKLNNLNKKLIEIEALMNNNMITAIEMSTLSEFHQSPFLLPASKKKRVSKQCKSMRLPFARIRLTSNDDDDDDDDDKDKEKMQRDNNILSKTSPDVPSLVSTRQPLSTQDNLELLCIKENNQNVCGLDDSKYNSSVIDILPKESHSYSDQSSKSSLMSEMKNAQSVSHREEKPSLSNVTKRKRRVSFPESNNPSADNPCVTDVDQQWISSPVLNWNNDINDHTNEMNIKMQRNIQCLPNSSESAGEPTAESVNQIQGNDDFQLQKTVYDSDMDLTASEVSKIVIVSTGTKNKSNKKTNDCGIKTFRKVKDSSSEKKKERSKKQFKNSSDMNVEEKIENEPEKRSVGLNSKGDSEDPNFILNTEQLTQLNIPETITLHNGFDQDDKQSTENSKKKKRIHVTNEQEEIYSFSQSSDKFQQESKFNTGQSFPAYNKNKASRQTFVIHKLEKANFFLSQQDKETISENQDVTNEFQTADLPTKHNGNLCDYEAQNTLDLKKHVTDMQPAQQKESKINKLKQKINRKTEIISETNQIYRNNDKDVHGLEKDNFSCQTQEDKETSGANLPVSNEFQKPAPCTSGNRNLCDSEPQNVQDLQKPITDVFSVQQNESKVNNLTKKVNRKTMMISEVNHLYNDKNVYCPEKGNPFFLMKKDKEIIPVNLDDANEFQTPALSTKDSGNLYEYETQNVWGVKKHVHDMQTACQNESKIDKLRQKVCRKTEIISKINQICENDDKEMRDLEKNNLISLIQMDKEIIPENLEDPNEFQMADSSTKRNKNLCDYDAQNIWGEKKHATDMPHAMQSGSKINKRIRHKGNRKTEIILEMNQIDEFNNKGVHDPEEGNFISLTQKDKETISENQDVTNEFQTAYLSTNNNGNLYDYETLNMLDLKKHVTDTQSAQQNDSKMNKKLRQKVNRKTEIISETNQIYGNNHKDVHSQESYTKDLDFKINESRQRLEHQGFISGYCMEINSNEKENCDQISNSYRQVKKHGEESSGKAKNILAKGKNKPILQLTDSSQMSLSLESSLKHTINEADCDSGNQIEPPKNPKQSTTTLNKKREVPFVEVIKGECKVKSVNKMASKSKKRKTFVDPPESHEVMEMISDTSQGLSVESEQANEEKNLENENIKPDFNTKVFNSLSHIYSPNMQDSSLNSVHKGSRLLCIPSSKNLIIKENFALETSPVFQVSDDVQEKMTGMKFKVTQRTQKSGIGGRTLQDLTNTSFVSNNSAKSENKSEDPSLELPSRRRRCTPLHFKEPSLRDWNKCDCLLLMKCTGLQQMWWEKYQNNNKRKQNNLAGKPLKICNKTTKEISQDLHSAKRLESGTDAKRHRLGGNLCHCAGYRPIIDACKTFCKTSGCCQSKENGVCCLNQGINELPEFEEGNKILAEKQLQRTRIFGGDRMTWISPVTLKELLEAKVKYPQAPVVMGNTSVVGICVSLPTSPAATKCTHSSQFRNESLFLEKEMASSELSISYGGVSSTTICAKNSCQKLIGRSLDLSEALSLPGVVDVVTEEHLQDVNSCFLTKPEKLLGSDEVFCVGQLVCAVIVESEVQAKRAAWILELENPGYPRNLFLTRFNSVLGEIHMEDQEHFYMETQSMLAVPKGEDQVMDVYVSTQFPKDIQDKVASVLKLPANKVMCHVQRVGGAFGGRGEGDKNWHHGAITAFAANKHGHAVHCILEQGEDMLITGGRHPYLGKYKMSRRRLRKAAVERFKSENYWKKKGLAMVPLKYPVGFGSRAAGQAAALVHIYIDGSVLVTHGGIEMEQVVHTKMIQVASHELRTPLANVHLHGTSTETVPNTNFSGGSMVADLNGLAVKDACQTLLKRLEPIISKNPRGTWKDWVQAAFDKSISLLATGYFRGYESNMNWKTGEGHPLEYFVYGAACFEIEKDCLTSAHKNIRTDIVMDVSYSINPALDIGQIEGAFIQGTGLYIIEELNYSPRGVLYTRGPDQYKILPSATSPQSSTSLYCLCLKTRIPGIHLSHYPVTACLVPICSLYGAAVTTVEGVGSIKTRIHPVQVIERNADPEVTLLTFLRKNWSLTGTKYACGRGGCGACTVMVSKCDPTSKKIRHFSITACLVPICSLYGAAITTVEGVGSIKTKLHPVQERIAKSHGTQCGFCTPGMVMSMYTLLRNHPQPSEEQLMEALGGPAMKSRGHLHPILLSPARISELNTVSKTSEGLTIGAGCSLAQVKDILAERVSELPEEKARTYRALLKHLKSLAGQQIRNMASLGGHIISRHFYSDLNPILAAGNATLNLISEAGTRQIPLNEHFLAGLASADLKPEEILESVYIPHSQKWEFVSAFRQAQCQQNALADVNAGMRVLLKEGTDAIEDLSIAYGGVGTATVSARKSCQQLLGRRWNELMLDEACRLLLDEVSLPGSAPGGKVEFKRTLVISFFFKFYLEVLQELKKLAKLFSAPDCLHYPEISDQFLSALEDFPVTVPQGVQKYQSVDSRQPLQDPVGRPIMHVSGLKHATGEAIFCDDIPRVDNELYMVLVTSTRAHAKIISIDLSEALELPGVVDVITAKDIPGTNGAEDDKLLAVDEVLCVGQIICAVVAETNVQAKRATEKIKITYEDLEPVIFTIEEAIKHNSFLCPEKKLEQGNIEEAFEKVDQIVEGEVHAGGQEHFYMETQRVLIIPKTEDKELDIYVSTQDPAHVQKTVSSTLNVPINRITCHVKRVGGGFGGKVGRPAVFGAIAAVGAIKTGHPIRLVLDREDDMLITGGRHPLFGKYKVGFMNNGRIKALDIECFINGGCTLDDSEQVIEFLVLKLENAYKIRNLRFRGRACMTNLPSNTAFRGFGFPQGTLVTESCITAVAAKCGLLPEKIREKNMYKTVDKTIYKQAFNPETLIRCWNECLDKSAFHSRRIQVEEFNKKNYWKKKGIAIIPMKFSVGFAATSYHQVASRELKIPMSYVHICETSTAMVPNTIATAASIGSDVNGRAVQNACQILLKRLEPIIKKNPDGTWEDWVSVPFFFVTTNEKTPQPSAESTTAMHSRALGYKAFMDWEKGEGDPFPYYVYGAACSEVEIDCLTGAHKKIRTDIVMDACCSLNPAIDIGQIEGSFIQGMGLYTTEELKYSPEGVLYSRGPDEYKIPTITDVPEEFNVSLLPSSQTPLTIYSSKGLGESGMFLGSSVFFAIADAVATARRERDIAEDFTAKSPATPERVRMACADRFTEMVWNYCLFS</sequence>
<dbReference type="SUPFAM" id="SSF56003">
    <property type="entry name" value="Molybdenum cofactor-binding domain"/>
    <property type="match status" value="2"/>
</dbReference>
<feature type="compositionally biased region" description="Low complexity" evidence="21">
    <location>
        <begin position="244"/>
        <end position="255"/>
    </location>
</feature>
<dbReference type="InterPro" id="IPR036683">
    <property type="entry name" value="CO_DH_flav_C_dom_sf"/>
</dbReference>
<feature type="compositionally biased region" description="Basic and acidic residues" evidence="21">
    <location>
        <begin position="404"/>
        <end position="414"/>
    </location>
</feature>
<feature type="compositionally biased region" description="Basic and acidic residues" evidence="21">
    <location>
        <begin position="477"/>
        <end position="488"/>
    </location>
</feature>
<dbReference type="CDD" id="cd00207">
    <property type="entry name" value="fer2"/>
    <property type="match status" value="1"/>
</dbReference>
<dbReference type="InterPro" id="IPR016166">
    <property type="entry name" value="FAD-bd_PCMH"/>
</dbReference>
<dbReference type="Gene3D" id="3.30.390.50">
    <property type="entry name" value="CO dehydrogenase flavoprotein, C-terminal domain"/>
    <property type="match status" value="1"/>
</dbReference>
<dbReference type="STRING" id="9402.L5JZQ8"/>
<evidence type="ECO:0000256" key="4">
    <source>
        <dbReference type="ARBA" id="ARBA00006849"/>
    </source>
</evidence>
<evidence type="ECO:0000256" key="8">
    <source>
        <dbReference type="ARBA" id="ARBA00022630"/>
    </source>
</evidence>
<dbReference type="PROSITE" id="PS51085">
    <property type="entry name" value="2FE2S_FER_2"/>
    <property type="match status" value="1"/>
</dbReference>
<dbReference type="PROSITE" id="PS00197">
    <property type="entry name" value="2FE2S_FER_1"/>
    <property type="match status" value="1"/>
</dbReference>
<evidence type="ECO:0000256" key="20">
    <source>
        <dbReference type="SAM" id="Coils"/>
    </source>
</evidence>
<evidence type="ECO:0000313" key="25">
    <source>
        <dbReference type="Proteomes" id="UP000010552"/>
    </source>
</evidence>
<dbReference type="InterPro" id="IPR016169">
    <property type="entry name" value="FAD-bd_PCMH_sub2"/>
</dbReference>
<feature type="compositionally biased region" description="Polar residues" evidence="21">
    <location>
        <begin position="182"/>
        <end position="201"/>
    </location>
</feature>
<feature type="domain" description="2Fe-2S ferredoxin-type" evidence="22">
    <location>
        <begin position="2102"/>
        <end position="2189"/>
    </location>
</feature>
<comment type="catalytic activity">
    <reaction evidence="18">
        <text>xanthine + NAD(+) + H2O = urate + NADH + H(+)</text>
        <dbReference type="Rhea" id="RHEA:16669"/>
        <dbReference type="ChEBI" id="CHEBI:15377"/>
        <dbReference type="ChEBI" id="CHEBI:15378"/>
        <dbReference type="ChEBI" id="CHEBI:17712"/>
        <dbReference type="ChEBI" id="CHEBI:17775"/>
        <dbReference type="ChEBI" id="CHEBI:57540"/>
        <dbReference type="ChEBI" id="CHEBI:57945"/>
        <dbReference type="EC" id="1.17.1.4"/>
    </reaction>
</comment>
<evidence type="ECO:0000256" key="5">
    <source>
        <dbReference type="ARBA" id="ARBA00011738"/>
    </source>
</evidence>
<dbReference type="FunFam" id="3.30.390.50:FF:000001">
    <property type="entry name" value="Xanthine dehydrogenase oxidase"/>
    <property type="match status" value="1"/>
</dbReference>
<comment type="cofactor">
    <cofactor evidence="17">
        <name>[2Fe-2S] cluster</name>
        <dbReference type="ChEBI" id="CHEBI:190135"/>
    </cofactor>
</comment>
<dbReference type="InterPro" id="IPR016208">
    <property type="entry name" value="Ald_Oxase/xanthine_DH-like"/>
</dbReference>
<dbReference type="InterPro" id="IPR036856">
    <property type="entry name" value="Ald_Oxase/Xan_DH_a/b_sf"/>
</dbReference>
<comment type="cofactor">
    <cofactor evidence="1">
        <name>Mo-molybdopterin</name>
        <dbReference type="ChEBI" id="CHEBI:71302"/>
    </cofactor>
</comment>
<dbReference type="FunFam" id="3.30.365.10:FF:000001">
    <property type="entry name" value="Xanthine dehydrogenase oxidase"/>
    <property type="match status" value="2"/>
</dbReference>
<protein>
    <recommendedName>
        <fullName evidence="6">xanthine dehydrogenase</fullName>
        <ecNumber evidence="6">1.17.1.4</ecNumber>
    </recommendedName>
</protein>
<evidence type="ECO:0000256" key="9">
    <source>
        <dbReference type="ARBA" id="ARBA00022714"/>
    </source>
</evidence>
<dbReference type="Gene3D" id="3.30.465.10">
    <property type="match status" value="1"/>
</dbReference>
<evidence type="ECO:0000256" key="13">
    <source>
        <dbReference type="ARBA" id="ARBA00023004"/>
    </source>
</evidence>
<dbReference type="Gene3D" id="3.30.365.10">
    <property type="entry name" value="Aldehyde oxidase/xanthine dehydrogenase, molybdopterin binding domain"/>
    <property type="match status" value="7"/>
</dbReference>
<dbReference type="PANTHER" id="PTHR45444">
    <property type="entry name" value="XANTHINE DEHYDROGENASE"/>
    <property type="match status" value="1"/>
</dbReference>
<feature type="compositionally biased region" description="Basic and acidic residues" evidence="21">
    <location>
        <begin position="429"/>
        <end position="441"/>
    </location>
</feature>